<gene>
    <name evidence="10" type="ORF">C7380_10521</name>
</gene>
<dbReference type="PANTHER" id="PTHR43568">
    <property type="entry name" value="P PROTEIN"/>
    <property type="match status" value="1"/>
</dbReference>
<feature type="transmembrane region" description="Helical" evidence="8">
    <location>
        <begin position="171"/>
        <end position="193"/>
    </location>
</feature>
<evidence type="ECO:0000256" key="4">
    <source>
        <dbReference type="ARBA" id="ARBA00022475"/>
    </source>
</evidence>
<dbReference type="GO" id="GO:0005886">
    <property type="term" value="C:plasma membrane"/>
    <property type="evidence" value="ECO:0007669"/>
    <property type="project" value="UniProtKB-SubCell"/>
</dbReference>
<evidence type="ECO:0000256" key="8">
    <source>
        <dbReference type="SAM" id="Phobius"/>
    </source>
</evidence>
<feature type="transmembrane region" description="Helical" evidence="8">
    <location>
        <begin position="402"/>
        <end position="425"/>
    </location>
</feature>
<evidence type="ECO:0000256" key="5">
    <source>
        <dbReference type="ARBA" id="ARBA00022692"/>
    </source>
</evidence>
<keyword evidence="7 8" id="KW-0472">Membrane</keyword>
<dbReference type="Pfam" id="PF03600">
    <property type="entry name" value="CitMHS"/>
    <property type="match status" value="1"/>
</dbReference>
<keyword evidence="4" id="KW-1003">Cell membrane</keyword>
<dbReference type="InterPro" id="IPR004680">
    <property type="entry name" value="Cit_transptr-like_dom"/>
</dbReference>
<accession>A0AA45C7E3</accession>
<feature type="transmembrane region" description="Helical" evidence="8">
    <location>
        <begin position="358"/>
        <end position="381"/>
    </location>
</feature>
<proteinExistence type="inferred from homology"/>
<evidence type="ECO:0000313" key="10">
    <source>
        <dbReference type="EMBL" id="PWJ95394.1"/>
    </source>
</evidence>
<dbReference type="InterPro" id="IPR000802">
    <property type="entry name" value="Arsenical_pump_ArsB"/>
</dbReference>
<evidence type="ECO:0000259" key="9">
    <source>
        <dbReference type="Pfam" id="PF03600"/>
    </source>
</evidence>
<dbReference type="PANTHER" id="PTHR43568:SF1">
    <property type="entry name" value="P PROTEIN"/>
    <property type="match status" value="1"/>
</dbReference>
<evidence type="ECO:0000256" key="7">
    <source>
        <dbReference type="ARBA" id="ARBA00023136"/>
    </source>
</evidence>
<keyword evidence="11" id="KW-1185">Reference proteome</keyword>
<reference evidence="10 11" key="1">
    <citation type="submission" date="2018-05" db="EMBL/GenBank/DDBJ databases">
        <title>Genomic Encyclopedia of Type Strains, Phase IV (KMG-IV): sequencing the most valuable type-strain genomes for metagenomic binning, comparative biology and taxonomic classification.</title>
        <authorList>
            <person name="Goeker M."/>
        </authorList>
    </citation>
    <scope>NUCLEOTIDE SEQUENCE [LARGE SCALE GENOMIC DNA]</scope>
    <source>
        <strain evidence="10 11">DSM 24906</strain>
    </source>
</reference>
<sequence>MSSVLVLAIAVLTYYFIIFARKIKKSIITFFLGVLLFMFKPVPGLNFENVGNIVSFETLGILLGMMIIVEIMKESGFFTFTAVNVIKLSRNKFWTAIFLLMIVVILFSAFLDNLVTIILIAPIIFLISDTLNIDPAPLMMLSIFVDNIGGMSTLIGSPLNIVLGSVGKLDFTQFLITMLPLTIISFLITFFMFKATYKEDTSNFSEKLKKLSEMDPKKAIQDKNSMIKSLIIFVIVLLGFMFHSMINMNIAIIAISGSMVLMLLTKRDFESMAKQLDWDTMFFYAGLFIVTFSLQEIGVIDVISNLFIPLINTPLVLMLIIMWVGALVIPFLSAVPGTLLIAPVVGVLISKGAPFELWYAYAIGANLGTNLTPLGAVQNIVGASLIQKQTGKEIGFAEYMKMASLTVLATLIVGTLYLFFHYYVIL</sequence>
<evidence type="ECO:0000256" key="1">
    <source>
        <dbReference type="ARBA" id="ARBA00004651"/>
    </source>
</evidence>
<feature type="transmembrane region" description="Helical" evidence="8">
    <location>
        <begin position="53"/>
        <end position="72"/>
    </location>
</feature>
<comment type="subcellular location">
    <subcellularLocation>
        <location evidence="1">Cell membrane</location>
        <topology evidence="1">Multi-pass membrane protein</topology>
    </subcellularLocation>
</comment>
<keyword evidence="6 8" id="KW-1133">Transmembrane helix</keyword>
<dbReference type="EMBL" id="QGGI01000005">
    <property type="protein sequence ID" value="PWJ95394.1"/>
    <property type="molecule type" value="Genomic_DNA"/>
</dbReference>
<feature type="transmembrane region" description="Helical" evidence="8">
    <location>
        <begin position="6"/>
        <end position="23"/>
    </location>
</feature>
<dbReference type="Proteomes" id="UP000245921">
    <property type="component" value="Unassembled WGS sequence"/>
</dbReference>
<protein>
    <submittedName>
        <fullName evidence="10">Tyrosine transporter P-protein</fullName>
    </submittedName>
</protein>
<feature type="transmembrane region" description="Helical" evidence="8">
    <location>
        <begin position="93"/>
        <end position="111"/>
    </location>
</feature>
<dbReference type="InterPro" id="IPR051475">
    <property type="entry name" value="Diverse_Ion_Transporter"/>
</dbReference>
<keyword evidence="3" id="KW-0813">Transport</keyword>
<name>A0AA45C7E3_9BACT</name>
<dbReference type="AlphaFoldDB" id="A0AA45C7E3"/>
<dbReference type="PRINTS" id="PR00758">
    <property type="entry name" value="ARSENICPUMP"/>
</dbReference>
<feature type="domain" description="Citrate transporter-like" evidence="9">
    <location>
        <begin position="16"/>
        <end position="364"/>
    </location>
</feature>
<dbReference type="GO" id="GO:0015105">
    <property type="term" value="F:arsenite transmembrane transporter activity"/>
    <property type="evidence" value="ECO:0007669"/>
    <property type="project" value="InterPro"/>
</dbReference>
<comment type="similarity">
    <text evidence="2">Belongs to the CitM (TC 2.A.11) transporter family.</text>
</comment>
<evidence type="ECO:0000256" key="6">
    <source>
        <dbReference type="ARBA" id="ARBA00022989"/>
    </source>
</evidence>
<feature type="transmembrane region" description="Helical" evidence="8">
    <location>
        <begin position="140"/>
        <end position="159"/>
    </location>
</feature>
<organism evidence="10 11">
    <name type="scientific">Oceanotoga teriensis</name>
    <dbReference type="NCBI Taxonomy" id="515440"/>
    <lineage>
        <taxon>Bacteria</taxon>
        <taxon>Thermotogati</taxon>
        <taxon>Thermotogota</taxon>
        <taxon>Thermotogae</taxon>
        <taxon>Petrotogales</taxon>
        <taxon>Petrotogaceae</taxon>
        <taxon>Oceanotoga</taxon>
    </lineage>
</organism>
<feature type="transmembrane region" description="Helical" evidence="8">
    <location>
        <begin position="230"/>
        <end position="261"/>
    </location>
</feature>
<dbReference type="RefSeq" id="WP_109604311.1">
    <property type="nucleotide sequence ID" value="NZ_JAMHJO010000003.1"/>
</dbReference>
<comment type="caution">
    <text evidence="10">The sequence shown here is derived from an EMBL/GenBank/DDBJ whole genome shotgun (WGS) entry which is preliminary data.</text>
</comment>
<keyword evidence="5 8" id="KW-0812">Transmembrane</keyword>
<feature type="transmembrane region" description="Helical" evidence="8">
    <location>
        <begin position="315"/>
        <end position="346"/>
    </location>
</feature>
<evidence type="ECO:0000313" key="11">
    <source>
        <dbReference type="Proteomes" id="UP000245921"/>
    </source>
</evidence>
<feature type="transmembrane region" description="Helical" evidence="8">
    <location>
        <begin position="30"/>
        <end position="47"/>
    </location>
</feature>
<feature type="transmembrane region" description="Helical" evidence="8">
    <location>
        <begin position="281"/>
        <end position="303"/>
    </location>
</feature>
<evidence type="ECO:0000256" key="3">
    <source>
        <dbReference type="ARBA" id="ARBA00022448"/>
    </source>
</evidence>
<evidence type="ECO:0000256" key="2">
    <source>
        <dbReference type="ARBA" id="ARBA00009843"/>
    </source>
</evidence>